<keyword evidence="4" id="KW-0675">Receptor</keyword>
<dbReference type="InterPro" id="IPR038404">
    <property type="entry name" value="TRAP_DctP_sf"/>
</dbReference>
<dbReference type="GO" id="GO:0055085">
    <property type="term" value="P:transmembrane transport"/>
    <property type="evidence" value="ECO:0007669"/>
    <property type="project" value="InterPro"/>
</dbReference>
<dbReference type="Pfam" id="PF03480">
    <property type="entry name" value="DctP"/>
    <property type="match status" value="1"/>
</dbReference>
<dbReference type="Gene3D" id="3.40.190.170">
    <property type="entry name" value="Bacterial extracellular solute-binding protein, family 7"/>
    <property type="match status" value="1"/>
</dbReference>
<organism evidence="4 5">
    <name type="scientific">Thermodesulforhabdus norvegica</name>
    <dbReference type="NCBI Taxonomy" id="39841"/>
    <lineage>
        <taxon>Bacteria</taxon>
        <taxon>Pseudomonadati</taxon>
        <taxon>Thermodesulfobacteriota</taxon>
        <taxon>Syntrophobacteria</taxon>
        <taxon>Syntrophobacterales</taxon>
        <taxon>Thermodesulforhabdaceae</taxon>
        <taxon>Thermodesulforhabdus</taxon>
    </lineage>
</organism>
<comment type="similarity">
    <text evidence="1">Belongs to the bacterial solute-binding protein 7 family.</text>
</comment>
<dbReference type="AlphaFoldDB" id="A0A1I4R487"/>
<protein>
    <submittedName>
        <fullName evidence="4">Tripartite ATP-independent transporter solute receptor, DctP family</fullName>
    </submittedName>
</protein>
<dbReference type="NCBIfam" id="TIGR00787">
    <property type="entry name" value="dctP"/>
    <property type="match status" value="1"/>
</dbReference>
<dbReference type="RefSeq" id="WP_093393050.1">
    <property type="nucleotide sequence ID" value="NZ_FOUU01000001.1"/>
</dbReference>
<dbReference type="PANTHER" id="PTHR33376">
    <property type="match status" value="1"/>
</dbReference>
<dbReference type="NCBIfam" id="NF037995">
    <property type="entry name" value="TRAP_S1"/>
    <property type="match status" value="1"/>
</dbReference>
<gene>
    <name evidence="4" type="ORF">SAMN05660836_00374</name>
</gene>
<dbReference type="InterPro" id="IPR018389">
    <property type="entry name" value="DctP_fam"/>
</dbReference>
<accession>A0A1I4R487</accession>
<evidence type="ECO:0000313" key="4">
    <source>
        <dbReference type="EMBL" id="SFM46743.1"/>
    </source>
</evidence>
<evidence type="ECO:0000313" key="5">
    <source>
        <dbReference type="Proteomes" id="UP000199611"/>
    </source>
</evidence>
<keyword evidence="5" id="KW-1185">Reference proteome</keyword>
<keyword evidence="3" id="KW-0732">Signal</keyword>
<proteinExistence type="inferred from homology"/>
<dbReference type="PIRSF" id="PIRSF006470">
    <property type="entry name" value="DctB"/>
    <property type="match status" value="1"/>
</dbReference>
<dbReference type="EMBL" id="FOUU01000001">
    <property type="protein sequence ID" value="SFM46743.1"/>
    <property type="molecule type" value="Genomic_DNA"/>
</dbReference>
<dbReference type="CDD" id="cd13603">
    <property type="entry name" value="PBP2_TRAP_Siap_TeaA_like"/>
    <property type="match status" value="1"/>
</dbReference>
<evidence type="ECO:0000256" key="3">
    <source>
        <dbReference type="ARBA" id="ARBA00022729"/>
    </source>
</evidence>
<keyword evidence="2" id="KW-0813">Transport</keyword>
<dbReference type="InterPro" id="IPR004682">
    <property type="entry name" value="TRAP_DctP"/>
</dbReference>
<dbReference type="PANTHER" id="PTHR33376:SF7">
    <property type="entry name" value="C4-DICARBOXYLATE-BINDING PROTEIN DCTB"/>
    <property type="match status" value="1"/>
</dbReference>
<dbReference type="STRING" id="39841.SAMN05660836_00374"/>
<sequence>MVKRLVAIIVPICMLTILLITGGRGQCAEFTLKFANPVPKDHSWGKGAEYFAEAVAEVTNGRVEVKVYHSGTLGKIRETIEMAKNGSVDFVLAGVGHYTAYIPELGIVLLPYLWKDGQTMFQVLDGPIGAKFNELANAQGLEITGWWDNGFRHVSNNRGPIVKPEDIRGLKIRTLPTKVHIEFFKKLGCVPVPIGWTELYQALQQGVVDAQENPPAMVYMGKLHEVQKYYSLTSHVNEPGMVVMSQITYKRLPPELQLAVKVAAQKASLWQRKENEKDNKEVMEKLISEGLKVNEVPADTITYFRNVAFTVYGEVVDKLNPEFKRIVDMLKWYNR</sequence>
<dbReference type="SUPFAM" id="SSF53850">
    <property type="entry name" value="Periplasmic binding protein-like II"/>
    <property type="match status" value="1"/>
</dbReference>
<reference evidence="4 5" key="1">
    <citation type="submission" date="2016-10" db="EMBL/GenBank/DDBJ databases">
        <authorList>
            <person name="de Groot N.N."/>
        </authorList>
    </citation>
    <scope>NUCLEOTIDE SEQUENCE [LARGE SCALE GENOMIC DNA]</scope>
    <source>
        <strain evidence="4 5">DSM 9990</strain>
    </source>
</reference>
<dbReference type="OrthoDB" id="8690069at2"/>
<dbReference type="GO" id="GO:0030288">
    <property type="term" value="C:outer membrane-bounded periplasmic space"/>
    <property type="evidence" value="ECO:0007669"/>
    <property type="project" value="InterPro"/>
</dbReference>
<dbReference type="Proteomes" id="UP000199611">
    <property type="component" value="Unassembled WGS sequence"/>
</dbReference>
<evidence type="ECO:0000256" key="2">
    <source>
        <dbReference type="ARBA" id="ARBA00022448"/>
    </source>
</evidence>
<name>A0A1I4R487_9BACT</name>
<evidence type="ECO:0000256" key="1">
    <source>
        <dbReference type="ARBA" id="ARBA00009023"/>
    </source>
</evidence>